<protein>
    <recommendedName>
        <fullName evidence="12">GHMP kinase</fullName>
    </recommendedName>
</protein>
<feature type="domain" description="GHMP kinase C-terminal" evidence="8">
    <location>
        <begin position="289"/>
        <end position="360"/>
    </location>
</feature>
<dbReference type="GO" id="GO:0004335">
    <property type="term" value="F:galactokinase activity"/>
    <property type="evidence" value="ECO:0007669"/>
    <property type="project" value="InterPro"/>
</dbReference>
<keyword evidence="5" id="KW-0067">ATP-binding</keyword>
<dbReference type="EMBL" id="NIOJ01000001">
    <property type="protein sequence ID" value="PNU01516.1"/>
    <property type="molecule type" value="Genomic_DNA"/>
</dbReference>
<dbReference type="Gene3D" id="3.30.230.10">
    <property type="match status" value="1"/>
</dbReference>
<dbReference type="KEGG" id="cthd:CDO33_16455"/>
<name>A0A2K2FN36_9CLOT</name>
<gene>
    <name evidence="10" type="ORF">CDQ84_00465</name>
</gene>
<dbReference type="PRINTS" id="PR00959">
    <property type="entry name" value="MEVGALKINASE"/>
</dbReference>
<comment type="similarity">
    <text evidence="1">Belongs to the GHMP kinase family. GalK subfamily.</text>
</comment>
<dbReference type="InterPro" id="IPR036554">
    <property type="entry name" value="GHMP_kinase_C_sf"/>
</dbReference>
<dbReference type="Pfam" id="PF10509">
    <property type="entry name" value="GalKase_gal_bdg"/>
    <property type="match status" value="1"/>
</dbReference>
<dbReference type="SUPFAM" id="SSF55060">
    <property type="entry name" value="GHMP Kinase, C-terminal domain"/>
    <property type="match status" value="1"/>
</dbReference>
<dbReference type="InterPro" id="IPR000705">
    <property type="entry name" value="Galactokinase"/>
</dbReference>
<proteinExistence type="inferred from homology"/>
<evidence type="ECO:0008006" key="12">
    <source>
        <dbReference type="Google" id="ProtNLM"/>
    </source>
</evidence>
<dbReference type="InterPro" id="IPR019539">
    <property type="entry name" value="GalKase_N"/>
</dbReference>
<feature type="domain" description="Galactokinase N-terminal" evidence="9">
    <location>
        <begin position="9"/>
        <end position="43"/>
    </location>
</feature>
<dbReference type="InterPro" id="IPR020568">
    <property type="entry name" value="Ribosomal_Su5_D2-typ_SF"/>
</dbReference>
<evidence type="ECO:0000256" key="2">
    <source>
        <dbReference type="ARBA" id="ARBA00022679"/>
    </source>
</evidence>
<keyword evidence="3" id="KW-0547">Nucleotide-binding</keyword>
<dbReference type="AlphaFoldDB" id="A0A2K2FN36"/>
<dbReference type="Proteomes" id="UP000236151">
    <property type="component" value="Unassembled WGS sequence"/>
</dbReference>
<evidence type="ECO:0000313" key="11">
    <source>
        <dbReference type="Proteomes" id="UP000236151"/>
    </source>
</evidence>
<dbReference type="GO" id="GO:0006012">
    <property type="term" value="P:galactose metabolic process"/>
    <property type="evidence" value="ECO:0007669"/>
    <property type="project" value="UniProtKB-KW"/>
</dbReference>
<sequence>MNIRMKRKVYVSTPSRICLFGEHQDYLGLEVIASAINLRFYASATDREDSLIRIRIRDERLNYLGVKNSQGLYETETIDISKPIVYENNRDYLKSTVNLLLKSGYPIKHGFDITMDSEIPIGKGMSSSTTMIVVLTKLLLEMIDSPDKDNAEKIALLGFKAEVEEFKEPGGMMDHYTSALGGLVHLKFNETTEVSRINRTIPGSFILFDSMERKNTTKVLADAKYPVISALDDLKDVGISSVRDFYYDEDNLKYLKLLDETRKTKLMASIDNFRILKEAEALIKGYSFSPEVFGELLKKHHANLRDGLGISTPTIENILDTAYANGALGGKVNGSGGGGCAYVYAYDEDCDRIIKAVADLGYPGRVMKQDSGVRKDKEEIV</sequence>
<evidence type="ECO:0000256" key="5">
    <source>
        <dbReference type="ARBA" id="ARBA00022840"/>
    </source>
</evidence>
<evidence type="ECO:0000259" key="7">
    <source>
        <dbReference type="Pfam" id="PF00288"/>
    </source>
</evidence>
<dbReference type="PIRSF" id="PIRSF000530">
    <property type="entry name" value="Galactokinase"/>
    <property type="match status" value="1"/>
</dbReference>
<dbReference type="Gene3D" id="3.30.70.890">
    <property type="entry name" value="GHMP kinase, C-terminal domain"/>
    <property type="match status" value="1"/>
</dbReference>
<dbReference type="Pfam" id="PF08544">
    <property type="entry name" value="GHMP_kinases_C"/>
    <property type="match status" value="1"/>
</dbReference>
<dbReference type="PANTHER" id="PTHR10457">
    <property type="entry name" value="MEVALONATE KINASE/GALACTOKINASE"/>
    <property type="match status" value="1"/>
</dbReference>
<reference evidence="10 11" key="1">
    <citation type="submission" date="2017-06" db="EMBL/GenBank/DDBJ databases">
        <title>Investigating the central metabolism of Clostridium thermosuccinogenes.</title>
        <authorList>
            <person name="Koendjbiharie J.G."/>
            <person name="van Kranenburg R."/>
        </authorList>
    </citation>
    <scope>NUCLEOTIDE SEQUENCE [LARGE SCALE GENOMIC DNA]</scope>
    <source>
        <strain evidence="10 11">DSM 5806</strain>
    </source>
</reference>
<dbReference type="InterPro" id="IPR014721">
    <property type="entry name" value="Ribsml_uS5_D2-typ_fold_subgr"/>
</dbReference>
<dbReference type="PRINTS" id="PR00473">
    <property type="entry name" value="GALCTOKINASE"/>
</dbReference>
<dbReference type="PANTHER" id="PTHR10457:SF7">
    <property type="entry name" value="GALACTOKINASE-RELATED"/>
    <property type="match status" value="1"/>
</dbReference>
<keyword evidence="6" id="KW-0119">Carbohydrate metabolism</keyword>
<keyword evidence="4" id="KW-0418">Kinase</keyword>
<dbReference type="SUPFAM" id="SSF54211">
    <property type="entry name" value="Ribosomal protein S5 domain 2-like"/>
    <property type="match status" value="1"/>
</dbReference>
<comment type="caution">
    <text evidence="10">The sequence shown here is derived from an EMBL/GenBank/DDBJ whole genome shotgun (WGS) entry which is preliminary data.</text>
</comment>
<keyword evidence="2" id="KW-0808">Transferase</keyword>
<dbReference type="GO" id="GO:0005524">
    <property type="term" value="F:ATP binding"/>
    <property type="evidence" value="ECO:0007669"/>
    <property type="project" value="UniProtKB-KW"/>
</dbReference>
<keyword evidence="11" id="KW-1185">Reference proteome</keyword>
<evidence type="ECO:0000256" key="6">
    <source>
        <dbReference type="ARBA" id="ARBA00023144"/>
    </source>
</evidence>
<feature type="domain" description="GHMP kinase N-terminal" evidence="7">
    <location>
        <begin position="92"/>
        <end position="182"/>
    </location>
</feature>
<evidence type="ECO:0000313" key="10">
    <source>
        <dbReference type="EMBL" id="PNU01516.1"/>
    </source>
</evidence>
<evidence type="ECO:0000256" key="4">
    <source>
        <dbReference type="ARBA" id="ARBA00022777"/>
    </source>
</evidence>
<accession>A0A2K2FN36</accession>
<dbReference type="Pfam" id="PF00288">
    <property type="entry name" value="GHMP_kinases_N"/>
    <property type="match status" value="1"/>
</dbReference>
<dbReference type="GO" id="GO:0005829">
    <property type="term" value="C:cytosol"/>
    <property type="evidence" value="ECO:0007669"/>
    <property type="project" value="TreeGrafter"/>
</dbReference>
<evidence type="ECO:0000259" key="9">
    <source>
        <dbReference type="Pfam" id="PF10509"/>
    </source>
</evidence>
<dbReference type="InterPro" id="IPR013750">
    <property type="entry name" value="GHMP_kinase_C_dom"/>
</dbReference>
<evidence type="ECO:0000259" key="8">
    <source>
        <dbReference type="Pfam" id="PF08544"/>
    </source>
</evidence>
<evidence type="ECO:0000256" key="3">
    <source>
        <dbReference type="ARBA" id="ARBA00022741"/>
    </source>
</evidence>
<organism evidence="10 11">
    <name type="scientific">Clostridium thermosuccinogenes</name>
    <dbReference type="NCBI Taxonomy" id="84032"/>
    <lineage>
        <taxon>Bacteria</taxon>
        <taxon>Bacillati</taxon>
        <taxon>Bacillota</taxon>
        <taxon>Clostridia</taxon>
        <taxon>Eubacteriales</taxon>
        <taxon>Clostridiaceae</taxon>
        <taxon>Clostridium</taxon>
    </lineage>
</organism>
<keyword evidence="6" id="KW-0299">Galactose metabolism</keyword>
<dbReference type="InterPro" id="IPR006204">
    <property type="entry name" value="GHMP_kinase_N_dom"/>
</dbReference>
<evidence type="ECO:0000256" key="1">
    <source>
        <dbReference type="ARBA" id="ARBA00006566"/>
    </source>
</evidence>
<dbReference type="InterPro" id="IPR006206">
    <property type="entry name" value="Mevalonate/galactokinase"/>
</dbReference>